<name>A0A1Y5FIH7_9BACT</name>
<dbReference type="Pfam" id="PF01894">
    <property type="entry name" value="YjbQ"/>
    <property type="match status" value="1"/>
</dbReference>
<dbReference type="AlphaFoldDB" id="A0A1Y5FIH7"/>
<reference evidence="3" key="1">
    <citation type="journal article" date="2017" name="Proc. Natl. Acad. Sci. U.S.A.">
        <title>Simulation of Deepwater Horizon oil plume reveals substrate specialization within a complex community of hydrocarbon-degraders.</title>
        <authorList>
            <person name="Hu P."/>
            <person name="Dubinsky E.A."/>
            <person name="Probst A.J."/>
            <person name="Wang J."/>
            <person name="Sieber C.M.K."/>
            <person name="Tom L.M."/>
            <person name="Gardinali P."/>
            <person name="Banfield J.F."/>
            <person name="Atlas R.M."/>
            <person name="Andersen G.L."/>
        </authorList>
    </citation>
    <scope>NUCLEOTIDE SEQUENCE [LARGE SCALE GENOMIC DNA]</scope>
</reference>
<protein>
    <recommendedName>
        <fullName evidence="4">Secondary thiamine-phosphate synthase enzyme</fullName>
    </recommendedName>
</protein>
<dbReference type="Proteomes" id="UP000196531">
    <property type="component" value="Unassembled WGS sequence"/>
</dbReference>
<dbReference type="PANTHER" id="PTHR30615:SF8">
    <property type="entry name" value="UPF0047 PROTEIN C4A8.02C"/>
    <property type="match status" value="1"/>
</dbReference>
<evidence type="ECO:0008006" key="4">
    <source>
        <dbReference type="Google" id="ProtNLM"/>
    </source>
</evidence>
<evidence type="ECO:0000256" key="1">
    <source>
        <dbReference type="ARBA" id="ARBA00005534"/>
    </source>
</evidence>
<dbReference type="PIRSF" id="PIRSF004681">
    <property type="entry name" value="UCP004681"/>
    <property type="match status" value="1"/>
</dbReference>
<dbReference type="PANTHER" id="PTHR30615">
    <property type="entry name" value="UNCHARACTERIZED PROTEIN YJBQ-RELATED"/>
    <property type="match status" value="1"/>
</dbReference>
<evidence type="ECO:0000313" key="2">
    <source>
        <dbReference type="EMBL" id="OUR99994.1"/>
    </source>
</evidence>
<comment type="caution">
    <text evidence="2">The sequence shown here is derived from an EMBL/GenBank/DDBJ whole genome shotgun (WGS) entry which is preliminary data.</text>
</comment>
<comment type="similarity">
    <text evidence="1">Belongs to the UPF0047 family.</text>
</comment>
<dbReference type="NCBIfam" id="TIGR00149">
    <property type="entry name" value="TIGR00149_YjbQ"/>
    <property type="match status" value="1"/>
</dbReference>
<dbReference type="SUPFAM" id="SSF111038">
    <property type="entry name" value="YjbQ-like"/>
    <property type="match status" value="1"/>
</dbReference>
<evidence type="ECO:0000313" key="3">
    <source>
        <dbReference type="Proteomes" id="UP000196531"/>
    </source>
</evidence>
<dbReference type="InterPro" id="IPR001602">
    <property type="entry name" value="UPF0047_YjbQ-like"/>
</dbReference>
<dbReference type="InterPro" id="IPR035917">
    <property type="entry name" value="YjbQ-like_sf"/>
</dbReference>
<accession>A0A1Y5FIH7</accession>
<proteinExistence type="inferred from homology"/>
<sequence>MSYSKINFSTNGEKFYNITQLVQEVLQRLAPNKENGIIHLFITHTSCGITVNESYDPSAKEDLEHFLDAVAPRTLPFIKHVDEGADDSPSHMKTMLVNQNMAFIVENGEMVLGTWQGIYLCEFRDSPKTRTILVKFQKD</sequence>
<organism evidence="2 3">
    <name type="scientific">Halobacteriovorax marinus</name>
    <dbReference type="NCBI Taxonomy" id="97084"/>
    <lineage>
        <taxon>Bacteria</taxon>
        <taxon>Pseudomonadati</taxon>
        <taxon>Bdellovibrionota</taxon>
        <taxon>Bacteriovoracia</taxon>
        <taxon>Bacteriovoracales</taxon>
        <taxon>Halobacteriovoraceae</taxon>
        <taxon>Halobacteriovorax</taxon>
    </lineage>
</organism>
<dbReference type="Gene3D" id="2.60.120.460">
    <property type="entry name" value="YjbQ-like"/>
    <property type="match status" value="1"/>
</dbReference>
<dbReference type="EMBL" id="MAAO01000002">
    <property type="protein sequence ID" value="OUR99994.1"/>
    <property type="molecule type" value="Genomic_DNA"/>
</dbReference>
<gene>
    <name evidence="2" type="ORF">A9Q84_02885</name>
</gene>